<dbReference type="STRING" id="1246626.BleG1_3673"/>
<dbReference type="Pfam" id="PF07331">
    <property type="entry name" value="TctB"/>
    <property type="match status" value="1"/>
</dbReference>
<dbReference type="HOGENOM" id="CLU_110735_6_0_9"/>
<dbReference type="KEGG" id="ble:BleG1_3673"/>
<sequence length="154" mass="17081">MQVVRLSMPLFFIVLSVAYALLILQLPQATLGDPLAPIYFPLAICIGLFLFAIIDLIQVLKEKGDHATEDLQLLVQKSTLLTIGVVILLCIAYTLLFDYAGFLLSTILFLVALLFYLNGLKKWLMNVLVTGIVSFSTWFIFSHLLEISLPGFGG</sequence>
<gene>
    <name evidence="3" type="ORF">BleG1_3673</name>
</gene>
<feature type="transmembrane region" description="Helical" evidence="1">
    <location>
        <begin position="127"/>
        <end position="145"/>
    </location>
</feature>
<evidence type="ECO:0000313" key="4">
    <source>
        <dbReference type="Proteomes" id="UP000027142"/>
    </source>
</evidence>
<keyword evidence="1" id="KW-0812">Transmembrane</keyword>
<feature type="transmembrane region" description="Helical" evidence="1">
    <location>
        <begin position="7"/>
        <end position="26"/>
    </location>
</feature>
<feature type="transmembrane region" description="Helical" evidence="1">
    <location>
        <begin position="102"/>
        <end position="120"/>
    </location>
</feature>
<evidence type="ECO:0000256" key="1">
    <source>
        <dbReference type="SAM" id="Phobius"/>
    </source>
</evidence>
<name>A0A060M2G2_9BACI</name>
<dbReference type="eggNOG" id="ENOG50333F3">
    <property type="taxonomic scope" value="Bacteria"/>
</dbReference>
<keyword evidence="1" id="KW-0472">Membrane</keyword>
<dbReference type="PATRIC" id="fig|1246626.3.peg.3666"/>
<reference evidence="3 4" key="1">
    <citation type="journal article" date="2014" name="Gene">
        <title>A comparative genomic analysis of the alkalitolerant soil bacterium Bacillus lehensis G1.</title>
        <authorList>
            <person name="Noor Y.M."/>
            <person name="Samsulrizal N.H."/>
            <person name="Jema'on N.A."/>
            <person name="Low K.O."/>
            <person name="Ramli A.N."/>
            <person name="Alias N.I."/>
            <person name="Damis S.I."/>
            <person name="Fuzi S.F."/>
            <person name="Isa M.N."/>
            <person name="Murad A.M."/>
            <person name="Raih M.F."/>
            <person name="Bakar F.D."/>
            <person name="Najimudin N."/>
            <person name="Mahadi N.M."/>
            <person name="Illias R.M."/>
        </authorList>
    </citation>
    <scope>NUCLEOTIDE SEQUENCE [LARGE SCALE GENOMIC DNA]</scope>
    <source>
        <strain evidence="3 4">G1</strain>
    </source>
</reference>
<dbReference type="InterPro" id="IPR009936">
    <property type="entry name" value="DUF1468"/>
</dbReference>
<dbReference type="OrthoDB" id="5870591at2"/>
<evidence type="ECO:0000259" key="2">
    <source>
        <dbReference type="Pfam" id="PF07331"/>
    </source>
</evidence>
<dbReference type="EMBL" id="CP003923">
    <property type="protein sequence ID" value="AIC96220.1"/>
    <property type="molecule type" value="Genomic_DNA"/>
</dbReference>
<feature type="transmembrane region" description="Helical" evidence="1">
    <location>
        <begin position="78"/>
        <end position="96"/>
    </location>
</feature>
<dbReference type="Proteomes" id="UP000027142">
    <property type="component" value="Chromosome"/>
</dbReference>
<dbReference type="RefSeq" id="WP_038483955.1">
    <property type="nucleotide sequence ID" value="NZ_CP003923.1"/>
</dbReference>
<dbReference type="AlphaFoldDB" id="A0A060M2G2"/>
<organism evidence="3 4">
    <name type="scientific">Shouchella lehensis G1</name>
    <dbReference type="NCBI Taxonomy" id="1246626"/>
    <lineage>
        <taxon>Bacteria</taxon>
        <taxon>Bacillati</taxon>
        <taxon>Bacillota</taxon>
        <taxon>Bacilli</taxon>
        <taxon>Bacillales</taxon>
        <taxon>Bacillaceae</taxon>
        <taxon>Shouchella</taxon>
    </lineage>
</organism>
<evidence type="ECO:0000313" key="3">
    <source>
        <dbReference type="EMBL" id="AIC96220.1"/>
    </source>
</evidence>
<protein>
    <recommendedName>
        <fullName evidence="2">DUF1468 domain-containing protein</fullName>
    </recommendedName>
</protein>
<accession>A0A060M2G2</accession>
<keyword evidence="4" id="KW-1185">Reference proteome</keyword>
<proteinExistence type="predicted"/>
<keyword evidence="1" id="KW-1133">Transmembrane helix</keyword>
<feature type="domain" description="DUF1468" evidence="2">
    <location>
        <begin position="8"/>
        <end position="150"/>
    </location>
</feature>
<feature type="transmembrane region" description="Helical" evidence="1">
    <location>
        <begin position="38"/>
        <end position="57"/>
    </location>
</feature>